<feature type="transmembrane region" description="Helical" evidence="1">
    <location>
        <begin position="18"/>
        <end position="40"/>
    </location>
</feature>
<accession>A0A2M6WSQ3</accession>
<feature type="transmembrane region" description="Helical" evidence="1">
    <location>
        <begin position="60"/>
        <end position="81"/>
    </location>
</feature>
<evidence type="ECO:0000313" key="3">
    <source>
        <dbReference type="Proteomes" id="UP000228533"/>
    </source>
</evidence>
<reference evidence="3" key="1">
    <citation type="submission" date="2017-09" db="EMBL/GenBank/DDBJ databases">
        <title>Depth-based differentiation of microbial function through sediment-hosted aquifers and enrichment of novel symbionts in the deep terrestrial subsurface.</title>
        <authorList>
            <person name="Probst A.J."/>
            <person name="Ladd B."/>
            <person name="Jarett J.K."/>
            <person name="Geller-Mcgrath D.E."/>
            <person name="Sieber C.M.K."/>
            <person name="Emerson J.B."/>
            <person name="Anantharaman K."/>
            <person name="Thomas B.C."/>
            <person name="Malmstrom R."/>
            <person name="Stieglmeier M."/>
            <person name="Klingl A."/>
            <person name="Woyke T."/>
            <person name="Ryan C.M."/>
            <person name="Banfield J.F."/>
        </authorList>
    </citation>
    <scope>NUCLEOTIDE SEQUENCE [LARGE SCALE GENOMIC DNA]</scope>
</reference>
<keyword evidence="1" id="KW-1133">Transmembrane helix</keyword>
<organism evidence="2 3">
    <name type="scientific">Candidatus Falkowbacteria bacterium CG10_big_fil_rev_8_21_14_0_10_37_14</name>
    <dbReference type="NCBI Taxonomy" id="1974561"/>
    <lineage>
        <taxon>Bacteria</taxon>
        <taxon>Candidatus Falkowiibacteriota</taxon>
    </lineage>
</organism>
<name>A0A2M6WSQ3_9BACT</name>
<keyword evidence="1" id="KW-0472">Membrane</keyword>
<dbReference type="EMBL" id="PFAM01000022">
    <property type="protein sequence ID" value="PIT95818.1"/>
    <property type="molecule type" value="Genomic_DNA"/>
</dbReference>
<evidence type="ECO:0000313" key="2">
    <source>
        <dbReference type="EMBL" id="PIT95818.1"/>
    </source>
</evidence>
<gene>
    <name evidence="2" type="ORF">COT94_03595</name>
</gene>
<dbReference type="Proteomes" id="UP000228533">
    <property type="component" value="Unassembled WGS sequence"/>
</dbReference>
<dbReference type="AlphaFoldDB" id="A0A2M6WSQ3"/>
<sequence length="101" mass="11658">MSSPQIDIFDSNSSEGMVAFIIATLFRWIFLFLFTVLAIMSLGHLMNGGQFFNDDFFNHYQGLIFIASLDIFSLFVWMVYYKKASELLKTSFKQESASKKL</sequence>
<protein>
    <submittedName>
        <fullName evidence="2">Uncharacterized protein</fullName>
    </submittedName>
</protein>
<keyword evidence="1" id="KW-0812">Transmembrane</keyword>
<evidence type="ECO:0000256" key="1">
    <source>
        <dbReference type="SAM" id="Phobius"/>
    </source>
</evidence>
<comment type="caution">
    <text evidence="2">The sequence shown here is derived from an EMBL/GenBank/DDBJ whole genome shotgun (WGS) entry which is preliminary data.</text>
</comment>
<proteinExistence type="predicted"/>